<evidence type="ECO:0000256" key="1">
    <source>
        <dbReference type="PROSITE-ProRule" id="PRU00047"/>
    </source>
</evidence>
<sequence>MWEAIKRLQQGESLNIQDVKTNLFWEFGQFTSHDGETIESYYTRFYKMMNEMIRNNLTVATMQVNVQFLQQLQPEWSRFVTIVKQQHKLDEVSYHKLFDILKQYQKEVNELRAERMAKNANPLALVATAQTLQDPYYQTSKPHKSYAPTSKASLPTRSHATTRYKGKEIAKPITPPSESASEEDSDPEQAQKDKDMQKNLALIAKYFKKLYKPTNNNLRTSSNTRNKNVDTTPRYKNDNQTGQFGNQRAVNVVGARETVGGPVVQQSGIQCFNCKEFGHYAKECRKPKRVKDSTYHKEKMLLCKQAEKGVQLQAEQSDWLADTDEEIDEQELEAHYSYMAKIQEVPNADSGTDSEPLEQVQYDTDDNVFANDIQHFDQSESISNTCAVETDDSNVTPDSPDMCDNDIQDDQNDVECDDERVALANLIANLKLDVDENKKIQKQLKKANATLTQELTECKSILAETSRQYGESHGHGSLLQSF</sequence>
<dbReference type="SUPFAM" id="SSF57756">
    <property type="entry name" value="Retrovirus zinc finger-like domains"/>
    <property type="match status" value="1"/>
</dbReference>
<keyword evidence="1" id="KW-0862">Zinc</keyword>
<dbReference type="EMBL" id="BQNB010018746">
    <property type="protein sequence ID" value="GJT77809.1"/>
    <property type="molecule type" value="Genomic_DNA"/>
</dbReference>
<reference evidence="5" key="1">
    <citation type="journal article" date="2022" name="Int. J. Mol. Sci.">
        <title>Draft Genome of Tanacetum Coccineum: Genomic Comparison of Closely Related Tanacetum-Family Plants.</title>
        <authorList>
            <person name="Yamashiro T."/>
            <person name="Shiraishi A."/>
            <person name="Nakayama K."/>
            <person name="Satake H."/>
        </authorList>
    </citation>
    <scope>NUCLEOTIDE SEQUENCE</scope>
</reference>
<evidence type="ECO:0000313" key="5">
    <source>
        <dbReference type="EMBL" id="GJT77809.1"/>
    </source>
</evidence>
<dbReference type="Pfam" id="PF00098">
    <property type="entry name" value="zf-CCHC"/>
    <property type="match status" value="1"/>
</dbReference>
<feature type="coiled-coil region" evidence="2">
    <location>
        <begin position="94"/>
        <end position="121"/>
    </location>
</feature>
<dbReference type="Gene3D" id="4.10.60.10">
    <property type="entry name" value="Zinc finger, CCHC-type"/>
    <property type="match status" value="1"/>
</dbReference>
<dbReference type="SMART" id="SM00343">
    <property type="entry name" value="ZnF_C2HC"/>
    <property type="match status" value="1"/>
</dbReference>
<comment type="caution">
    <text evidence="5">The sequence shown here is derived from an EMBL/GenBank/DDBJ whole genome shotgun (WGS) entry which is preliminary data.</text>
</comment>
<dbReference type="InterPro" id="IPR036875">
    <property type="entry name" value="Znf_CCHC_sf"/>
</dbReference>
<accession>A0ABQ5GRD9</accession>
<dbReference type="Proteomes" id="UP001151760">
    <property type="component" value="Unassembled WGS sequence"/>
</dbReference>
<organism evidence="5 6">
    <name type="scientific">Tanacetum coccineum</name>
    <dbReference type="NCBI Taxonomy" id="301880"/>
    <lineage>
        <taxon>Eukaryota</taxon>
        <taxon>Viridiplantae</taxon>
        <taxon>Streptophyta</taxon>
        <taxon>Embryophyta</taxon>
        <taxon>Tracheophyta</taxon>
        <taxon>Spermatophyta</taxon>
        <taxon>Magnoliopsida</taxon>
        <taxon>eudicotyledons</taxon>
        <taxon>Gunneridae</taxon>
        <taxon>Pentapetalae</taxon>
        <taxon>asterids</taxon>
        <taxon>campanulids</taxon>
        <taxon>Asterales</taxon>
        <taxon>Asteraceae</taxon>
        <taxon>Asteroideae</taxon>
        <taxon>Anthemideae</taxon>
        <taxon>Anthemidinae</taxon>
        <taxon>Tanacetum</taxon>
    </lineage>
</organism>
<protein>
    <submittedName>
        <fullName evidence="5">Retrovirus-related pol polyprotein from transposon TNT 1-94</fullName>
    </submittedName>
</protein>
<feature type="region of interest" description="Disordered" evidence="3">
    <location>
        <begin position="137"/>
        <end position="194"/>
    </location>
</feature>
<evidence type="ECO:0000259" key="4">
    <source>
        <dbReference type="PROSITE" id="PS50158"/>
    </source>
</evidence>
<keyword evidence="6" id="KW-1185">Reference proteome</keyword>
<proteinExistence type="predicted"/>
<feature type="region of interest" description="Disordered" evidence="3">
    <location>
        <begin position="214"/>
        <end position="243"/>
    </location>
</feature>
<evidence type="ECO:0000256" key="3">
    <source>
        <dbReference type="SAM" id="MobiDB-lite"/>
    </source>
</evidence>
<feature type="compositionally biased region" description="Polar residues" evidence="3">
    <location>
        <begin position="147"/>
        <end position="161"/>
    </location>
</feature>
<feature type="domain" description="CCHC-type" evidence="4">
    <location>
        <begin position="271"/>
        <end position="286"/>
    </location>
</feature>
<evidence type="ECO:0000256" key="2">
    <source>
        <dbReference type="SAM" id="Coils"/>
    </source>
</evidence>
<dbReference type="PROSITE" id="PS50158">
    <property type="entry name" value="ZF_CCHC"/>
    <property type="match status" value="1"/>
</dbReference>
<evidence type="ECO:0000313" key="6">
    <source>
        <dbReference type="Proteomes" id="UP001151760"/>
    </source>
</evidence>
<keyword evidence="1" id="KW-0479">Metal-binding</keyword>
<keyword evidence="2" id="KW-0175">Coiled coil</keyword>
<reference evidence="5" key="2">
    <citation type="submission" date="2022-01" db="EMBL/GenBank/DDBJ databases">
        <authorList>
            <person name="Yamashiro T."/>
            <person name="Shiraishi A."/>
            <person name="Satake H."/>
            <person name="Nakayama K."/>
        </authorList>
    </citation>
    <scope>NUCLEOTIDE SEQUENCE</scope>
</reference>
<gene>
    <name evidence="5" type="ORF">Tco_1044534</name>
</gene>
<name>A0ABQ5GRD9_9ASTR</name>
<dbReference type="InterPro" id="IPR001878">
    <property type="entry name" value="Znf_CCHC"/>
</dbReference>
<feature type="compositionally biased region" description="Low complexity" evidence="3">
    <location>
        <begin position="214"/>
        <end position="226"/>
    </location>
</feature>
<keyword evidence="1" id="KW-0863">Zinc-finger</keyword>